<dbReference type="PROSITE" id="PS50887">
    <property type="entry name" value="GGDEF"/>
    <property type="match status" value="1"/>
</dbReference>
<comment type="caution">
    <text evidence="2">The sequence shown here is derived from an EMBL/GenBank/DDBJ whole genome shotgun (WGS) entry which is preliminary data.</text>
</comment>
<dbReference type="SUPFAM" id="SSF55073">
    <property type="entry name" value="Nucleotide cyclase"/>
    <property type="match status" value="1"/>
</dbReference>
<dbReference type="Pfam" id="PF00990">
    <property type="entry name" value="GGDEF"/>
    <property type="match status" value="1"/>
</dbReference>
<name>A0ABR5AL16_9BACL</name>
<dbReference type="Proteomes" id="UP000031967">
    <property type="component" value="Unassembled WGS sequence"/>
</dbReference>
<feature type="domain" description="GGDEF" evidence="1">
    <location>
        <begin position="19"/>
        <end position="153"/>
    </location>
</feature>
<accession>A0ABR5AL16</accession>
<sequence length="203" mass="22709">MPTREALELAVKEAIAKEDIVALTLLDVDRFEEINDKYGHEEGDRVLVGVAELLRDNFPGQSYRVSGDEYAVLLPGVSLEQAFLRMEAVRASAFASQDKYRSAANRGHQVSITAGVAQFPRDAKDAASLMRAADAALNSAKENGRNQVGLPPNEEMVMKSCYYPSTMVRRLKLLSEKLKKKESFLLREALTDLLRKYDRVEEN</sequence>
<protein>
    <recommendedName>
        <fullName evidence="1">GGDEF domain-containing protein</fullName>
    </recommendedName>
</protein>
<dbReference type="PANTHER" id="PTHR45138">
    <property type="entry name" value="REGULATORY COMPONENTS OF SENSORY TRANSDUCTION SYSTEM"/>
    <property type="match status" value="1"/>
</dbReference>
<dbReference type="EMBL" id="JXAK01000006">
    <property type="protein sequence ID" value="KIL41716.1"/>
    <property type="molecule type" value="Genomic_DNA"/>
</dbReference>
<dbReference type="InterPro" id="IPR029787">
    <property type="entry name" value="Nucleotide_cyclase"/>
</dbReference>
<organism evidence="2 3">
    <name type="scientific">Gordoniibacillus kamchatkensis</name>
    <dbReference type="NCBI Taxonomy" id="1590651"/>
    <lineage>
        <taxon>Bacteria</taxon>
        <taxon>Bacillati</taxon>
        <taxon>Bacillota</taxon>
        <taxon>Bacilli</taxon>
        <taxon>Bacillales</taxon>
        <taxon>Paenibacillaceae</taxon>
        <taxon>Gordoniibacillus</taxon>
    </lineage>
</organism>
<dbReference type="InterPro" id="IPR050469">
    <property type="entry name" value="Diguanylate_Cyclase"/>
</dbReference>
<dbReference type="NCBIfam" id="TIGR00254">
    <property type="entry name" value="GGDEF"/>
    <property type="match status" value="1"/>
</dbReference>
<dbReference type="CDD" id="cd01949">
    <property type="entry name" value="GGDEF"/>
    <property type="match status" value="1"/>
</dbReference>
<evidence type="ECO:0000313" key="2">
    <source>
        <dbReference type="EMBL" id="KIL41716.1"/>
    </source>
</evidence>
<evidence type="ECO:0000313" key="3">
    <source>
        <dbReference type="Proteomes" id="UP000031967"/>
    </source>
</evidence>
<proteinExistence type="predicted"/>
<dbReference type="Gene3D" id="3.30.70.270">
    <property type="match status" value="1"/>
</dbReference>
<evidence type="ECO:0000259" key="1">
    <source>
        <dbReference type="PROSITE" id="PS50887"/>
    </source>
</evidence>
<dbReference type="SMART" id="SM00267">
    <property type="entry name" value="GGDEF"/>
    <property type="match status" value="1"/>
</dbReference>
<dbReference type="InterPro" id="IPR043128">
    <property type="entry name" value="Rev_trsase/Diguanyl_cyclase"/>
</dbReference>
<dbReference type="InterPro" id="IPR000160">
    <property type="entry name" value="GGDEF_dom"/>
</dbReference>
<dbReference type="PANTHER" id="PTHR45138:SF24">
    <property type="entry name" value="DIGUANYLATE CYCLASE DGCC-RELATED"/>
    <property type="match status" value="1"/>
</dbReference>
<reference evidence="2 3" key="1">
    <citation type="submission" date="2014-12" db="EMBL/GenBank/DDBJ databases">
        <title>Draft genome sequence of Paenibacillus kamchatkensis strain B-2647.</title>
        <authorList>
            <person name="Karlyshev A.V."/>
            <person name="Kudryashova E.B."/>
        </authorList>
    </citation>
    <scope>NUCLEOTIDE SEQUENCE [LARGE SCALE GENOMIC DNA]</scope>
    <source>
        <strain evidence="2 3">VKM B-2647</strain>
    </source>
</reference>
<gene>
    <name evidence="2" type="ORF">SD70_04910</name>
</gene>
<keyword evidence="3" id="KW-1185">Reference proteome</keyword>